<dbReference type="Proteomes" id="UP001501588">
    <property type="component" value="Unassembled WGS sequence"/>
</dbReference>
<dbReference type="EMBL" id="BAAAFZ010000080">
    <property type="protein sequence ID" value="GAA0602018.1"/>
    <property type="molecule type" value="Genomic_DNA"/>
</dbReference>
<accession>A0ABN1G124</accession>
<gene>
    <name evidence="1" type="ORF">GCM10009416_44830</name>
</gene>
<comment type="caution">
    <text evidence="1">The sequence shown here is derived from an EMBL/GenBank/DDBJ whole genome shotgun (WGS) entry which is preliminary data.</text>
</comment>
<proteinExistence type="predicted"/>
<keyword evidence="2" id="KW-1185">Reference proteome</keyword>
<sequence length="233" mass="25693">MAIAALGAAVLPRATRAQEAPAEQVVVIDTGQRVWRVPYGYLSIRPPAEALQPVNHWRQFSFAFWMPDGRPTRTAGHDLGWLRPGEPGRAPPGPDEFVAIGTNVRAWDEPGAPPRPGQMFANSLAVFGTGRHDYRERWGLLEATPKPGEPGLQDGYLAARRYGEPPHDMSAYVSCPRPGRLDNNVCAGFVSLSGLEVLFHFRLPKDRMDRFLDAADAARRLLASWATDDISNK</sequence>
<protein>
    <recommendedName>
        <fullName evidence="3">Secreted protein</fullName>
    </recommendedName>
</protein>
<evidence type="ECO:0000313" key="1">
    <source>
        <dbReference type="EMBL" id="GAA0602018.1"/>
    </source>
</evidence>
<name>A0ABN1G124_9PROT</name>
<reference evidence="1 2" key="1">
    <citation type="journal article" date="2019" name="Int. J. Syst. Evol. Microbiol.">
        <title>The Global Catalogue of Microorganisms (GCM) 10K type strain sequencing project: providing services to taxonomists for standard genome sequencing and annotation.</title>
        <authorList>
            <consortium name="The Broad Institute Genomics Platform"/>
            <consortium name="The Broad Institute Genome Sequencing Center for Infectious Disease"/>
            <person name="Wu L."/>
            <person name="Ma J."/>
        </authorList>
    </citation>
    <scope>NUCLEOTIDE SEQUENCE [LARGE SCALE GENOMIC DNA]</scope>
    <source>
        <strain evidence="1 2">JCM 9933</strain>
    </source>
</reference>
<dbReference type="RefSeq" id="WP_343897654.1">
    <property type="nucleotide sequence ID" value="NZ_BAAAFZ010000080.1"/>
</dbReference>
<evidence type="ECO:0000313" key="2">
    <source>
        <dbReference type="Proteomes" id="UP001501588"/>
    </source>
</evidence>
<evidence type="ECO:0008006" key="3">
    <source>
        <dbReference type="Google" id="ProtNLM"/>
    </source>
</evidence>
<organism evidence="1 2">
    <name type="scientific">Craurococcus roseus</name>
    <dbReference type="NCBI Taxonomy" id="77585"/>
    <lineage>
        <taxon>Bacteria</taxon>
        <taxon>Pseudomonadati</taxon>
        <taxon>Pseudomonadota</taxon>
        <taxon>Alphaproteobacteria</taxon>
        <taxon>Acetobacterales</taxon>
        <taxon>Acetobacteraceae</taxon>
        <taxon>Craurococcus</taxon>
    </lineage>
</organism>